<name>A0A3M0IEW0_9ACTN</name>
<reference evidence="1 2" key="1">
    <citation type="submission" date="2017-11" db="EMBL/GenBank/DDBJ databases">
        <title>Draft genome of actinobacteria isolated from guarana (Paullinia cupana (Mart.) Ducke.</title>
        <authorList>
            <person name="Siqueira K.A."/>
            <person name="Liotti R.G."/>
            <person name="Mendes T.A.O."/>
            <person name="Soares M.A."/>
        </authorList>
    </citation>
    <scope>NUCLEOTIDE SEQUENCE [LARGE SCALE GENOMIC DNA]</scope>
    <source>
        <strain evidence="1 2">193</strain>
    </source>
</reference>
<protein>
    <submittedName>
        <fullName evidence="1">Uncharacterized protein</fullName>
    </submittedName>
</protein>
<dbReference type="Proteomes" id="UP000270471">
    <property type="component" value="Unassembled WGS sequence"/>
</dbReference>
<dbReference type="AlphaFoldDB" id="A0A3M0IEW0"/>
<evidence type="ECO:0000313" key="2">
    <source>
        <dbReference type="Proteomes" id="UP000270471"/>
    </source>
</evidence>
<sequence>MDRIGVPHRTFEHLLSGFIRSEAEEIAHFGRDAEVVIPGEPFGNVFAWLWEEDRDAAVGALSGLLAEARRVGQLGDEIRLESLIKGLRSALQRSRLGQEQDFREVERTLREQVPEHFGGRTDL</sequence>
<comment type="caution">
    <text evidence="1">The sequence shown here is derived from an EMBL/GenBank/DDBJ whole genome shotgun (WGS) entry which is preliminary data.</text>
</comment>
<dbReference type="EMBL" id="PENI01000002">
    <property type="protein sequence ID" value="RMB87345.1"/>
    <property type="molecule type" value="Genomic_DNA"/>
</dbReference>
<keyword evidence="2" id="KW-1185">Reference proteome</keyword>
<dbReference type="OrthoDB" id="4557975at2"/>
<evidence type="ECO:0000313" key="1">
    <source>
        <dbReference type="EMBL" id="RMB87345.1"/>
    </source>
</evidence>
<gene>
    <name evidence="1" type="ORF">CTZ28_05390</name>
</gene>
<organism evidence="1 2">
    <name type="scientific">Streptomyces shenzhenensis</name>
    <dbReference type="NCBI Taxonomy" id="943815"/>
    <lineage>
        <taxon>Bacteria</taxon>
        <taxon>Bacillati</taxon>
        <taxon>Actinomycetota</taxon>
        <taxon>Actinomycetes</taxon>
        <taxon>Kitasatosporales</taxon>
        <taxon>Streptomycetaceae</taxon>
        <taxon>Streptomyces</taxon>
    </lineage>
</organism>
<proteinExistence type="predicted"/>
<dbReference type="RefSeq" id="WP_121888054.1">
    <property type="nucleotide sequence ID" value="NZ_PENI01000002.1"/>
</dbReference>
<accession>A0A3M0IEW0</accession>